<dbReference type="InterPro" id="IPR047187">
    <property type="entry name" value="SF1_C_Upf1"/>
</dbReference>
<keyword evidence="1" id="KW-0328">Glycosyltransferase</keyword>
<feature type="domain" description="PARP catalytic" evidence="4">
    <location>
        <begin position="1424"/>
        <end position="1631"/>
    </location>
</feature>
<evidence type="ECO:0000256" key="1">
    <source>
        <dbReference type="RuleBase" id="RU362114"/>
    </source>
</evidence>
<feature type="coiled-coil region" evidence="2">
    <location>
        <begin position="1402"/>
        <end position="1429"/>
    </location>
</feature>
<dbReference type="InterPro" id="IPR041677">
    <property type="entry name" value="DNA2/NAM7_AAA_11"/>
</dbReference>
<keyword evidence="6" id="KW-1185">Reference proteome</keyword>
<evidence type="ECO:0000313" key="6">
    <source>
        <dbReference type="Proteomes" id="UP000824469"/>
    </source>
</evidence>
<dbReference type="Proteomes" id="UP000824469">
    <property type="component" value="Unassembled WGS sequence"/>
</dbReference>
<dbReference type="OMA" id="ICKEVAS"/>
<dbReference type="Gene3D" id="3.40.50.300">
    <property type="entry name" value="P-loop containing nucleotide triphosphate hydrolases"/>
    <property type="match status" value="3"/>
</dbReference>
<organism evidence="5 6">
    <name type="scientific">Taxus chinensis</name>
    <name type="common">Chinese yew</name>
    <name type="synonym">Taxus wallichiana var. chinensis</name>
    <dbReference type="NCBI Taxonomy" id="29808"/>
    <lineage>
        <taxon>Eukaryota</taxon>
        <taxon>Viridiplantae</taxon>
        <taxon>Streptophyta</taxon>
        <taxon>Embryophyta</taxon>
        <taxon>Tracheophyta</taxon>
        <taxon>Spermatophyta</taxon>
        <taxon>Pinopsida</taxon>
        <taxon>Pinidae</taxon>
        <taxon>Conifers II</taxon>
        <taxon>Cupressales</taxon>
        <taxon>Taxaceae</taxon>
        <taxon>Taxus</taxon>
    </lineage>
</organism>
<feature type="compositionally biased region" description="Gly residues" evidence="3">
    <location>
        <begin position="39"/>
        <end position="49"/>
    </location>
</feature>
<feature type="region of interest" description="Disordered" evidence="3">
    <location>
        <begin position="746"/>
        <end position="769"/>
    </location>
</feature>
<dbReference type="GO" id="GO:0004386">
    <property type="term" value="F:helicase activity"/>
    <property type="evidence" value="ECO:0007669"/>
    <property type="project" value="InterPro"/>
</dbReference>
<dbReference type="EC" id="2.4.2.-" evidence="1"/>
<dbReference type="Pfam" id="PF13086">
    <property type="entry name" value="AAA_11"/>
    <property type="match status" value="1"/>
</dbReference>
<dbReference type="GO" id="GO:0031048">
    <property type="term" value="P:regulatory ncRNA-mediated heterochromatin formation"/>
    <property type="evidence" value="ECO:0007669"/>
    <property type="project" value="TreeGrafter"/>
</dbReference>
<evidence type="ECO:0000313" key="5">
    <source>
        <dbReference type="EMBL" id="KAH9314805.1"/>
    </source>
</evidence>
<evidence type="ECO:0000259" key="4">
    <source>
        <dbReference type="PROSITE" id="PS51059"/>
    </source>
</evidence>
<dbReference type="GO" id="GO:0031380">
    <property type="term" value="C:nuclear RNA-directed RNA polymerase complex"/>
    <property type="evidence" value="ECO:0007669"/>
    <property type="project" value="TreeGrafter"/>
</dbReference>
<dbReference type="Pfam" id="PF00644">
    <property type="entry name" value="PARP"/>
    <property type="match status" value="2"/>
</dbReference>
<proteinExistence type="predicted"/>
<name>A0AA38G3R7_TAXCH</name>
<dbReference type="EMBL" id="JAHRHJ020000005">
    <property type="protein sequence ID" value="KAH9314805.1"/>
    <property type="molecule type" value="Genomic_DNA"/>
</dbReference>
<dbReference type="CDD" id="cd18808">
    <property type="entry name" value="SF1_C_Upf1"/>
    <property type="match status" value="1"/>
</dbReference>
<reference evidence="5 6" key="1">
    <citation type="journal article" date="2021" name="Nat. Plants">
        <title>The Taxus genome provides insights into paclitaxel biosynthesis.</title>
        <authorList>
            <person name="Xiong X."/>
            <person name="Gou J."/>
            <person name="Liao Q."/>
            <person name="Li Y."/>
            <person name="Zhou Q."/>
            <person name="Bi G."/>
            <person name="Li C."/>
            <person name="Du R."/>
            <person name="Wang X."/>
            <person name="Sun T."/>
            <person name="Guo L."/>
            <person name="Liang H."/>
            <person name="Lu P."/>
            <person name="Wu Y."/>
            <person name="Zhang Z."/>
            <person name="Ro D.K."/>
            <person name="Shang Y."/>
            <person name="Huang S."/>
            <person name="Yan J."/>
        </authorList>
    </citation>
    <scope>NUCLEOTIDE SEQUENCE [LARGE SCALE GENOMIC DNA]</scope>
    <source>
        <strain evidence="5">Ta-2019</strain>
    </source>
</reference>
<dbReference type="InterPro" id="IPR041679">
    <property type="entry name" value="DNA2/NAM7-like_C"/>
</dbReference>
<feature type="compositionally biased region" description="Polar residues" evidence="3">
    <location>
        <begin position="815"/>
        <end position="825"/>
    </location>
</feature>
<accession>A0AA38G3R7</accession>
<dbReference type="Gene3D" id="3.90.228.10">
    <property type="match status" value="2"/>
</dbReference>
<feature type="region of interest" description="Disordered" evidence="3">
    <location>
        <begin position="843"/>
        <end position="865"/>
    </location>
</feature>
<dbReference type="SUPFAM" id="SSF52540">
    <property type="entry name" value="P-loop containing nucleoside triphosphate hydrolases"/>
    <property type="match status" value="1"/>
</dbReference>
<dbReference type="PROSITE" id="PS51059">
    <property type="entry name" value="PARP_CATALYTIC"/>
    <property type="match status" value="1"/>
</dbReference>
<keyword evidence="1" id="KW-0520">NAD</keyword>
<dbReference type="Pfam" id="PF13087">
    <property type="entry name" value="AAA_12"/>
    <property type="match status" value="1"/>
</dbReference>
<feature type="region of interest" description="Disordered" evidence="3">
    <location>
        <begin position="815"/>
        <end position="834"/>
    </location>
</feature>
<keyword evidence="1" id="KW-0808">Transferase</keyword>
<dbReference type="PANTHER" id="PTHR10887:SF341">
    <property type="entry name" value="NFX1-TYPE ZINC FINGER-CONTAINING PROTEIN 1"/>
    <property type="match status" value="1"/>
</dbReference>
<dbReference type="GO" id="GO:0003950">
    <property type="term" value="F:NAD+ poly-ADP-ribosyltransferase activity"/>
    <property type="evidence" value="ECO:0007669"/>
    <property type="project" value="UniProtKB-UniRule"/>
</dbReference>
<dbReference type="CDD" id="cd06008">
    <property type="entry name" value="NF-X1-zinc-finger"/>
    <property type="match status" value="1"/>
</dbReference>
<keyword evidence="2" id="KW-0175">Coiled coil</keyword>
<evidence type="ECO:0000256" key="3">
    <source>
        <dbReference type="SAM" id="MobiDB-lite"/>
    </source>
</evidence>
<protein>
    <recommendedName>
        <fullName evidence="1">Poly [ADP-ribose] polymerase</fullName>
        <shortName evidence="1">PARP</shortName>
        <ecNumber evidence="1">2.4.2.-</ecNumber>
    </recommendedName>
</protein>
<gene>
    <name evidence="5" type="ORF">KI387_023432</name>
</gene>
<evidence type="ECO:0000256" key="2">
    <source>
        <dbReference type="SAM" id="Coils"/>
    </source>
</evidence>
<feature type="coiled-coil region" evidence="2">
    <location>
        <begin position="929"/>
        <end position="959"/>
    </location>
</feature>
<dbReference type="InterPro" id="IPR045055">
    <property type="entry name" value="DNA2/NAM7-like"/>
</dbReference>
<dbReference type="InterPro" id="IPR012317">
    <property type="entry name" value="Poly(ADP-ribose)pol_cat_dom"/>
</dbReference>
<feature type="compositionally biased region" description="Acidic residues" evidence="3">
    <location>
        <begin position="848"/>
        <end position="861"/>
    </location>
</feature>
<feature type="region of interest" description="Disordered" evidence="3">
    <location>
        <begin position="34"/>
        <end position="87"/>
    </location>
</feature>
<dbReference type="PANTHER" id="PTHR10887">
    <property type="entry name" value="DNA2/NAM7 HELICASE FAMILY"/>
    <property type="match status" value="1"/>
</dbReference>
<dbReference type="SUPFAM" id="SSF56399">
    <property type="entry name" value="ADP-ribosylation"/>
    <property type="match status" value="2"/>
</dbReference>
<dbReference type="InterPro" id="IPR027417">
    <property type="entry name" value="P-loop_NTPase"/>
</dbReference>
<sequence length="1810" mass="203864">MVLILERMAGISSARHISVSKLWRMIMAGEEAEEEEEGAGAGGGGGRGRGFYNDGGRNKDSNSRGGGGGRFRGGGRHQFGLDQRQSDRKSTAGIIQVGEISAFISAENFGYVKVEGQTQTVKFRYGEGSKTDTGLLDVEIGDELQYTLNDCGEKPRAMYARLVRCKRRNPSVLEQYLDKLLLMSTENPGKVLREITKCPVGFLLVLELRRPPLSLVSSVLKLADIFQQEGAAFYGARVKQFYKFFFSTEFLRSPDALTEYILHFILLQSRRLLINNFMLRLVTESPESVADLLPVIESMIETVKEDENVPSDYCDFLVEVLRCYTSGAKLSAPFSEKLPDWEKMPLVPMPGEIARPLKALPCVKKKGSYGSVDEYLDTYYTLLREDCFAPLRKGLKDFKADKLDHRDMKVWINGTVLGVHFSRRNPGITFAITAQRHGGKGPPQLPMPGTLLCISDDGGNFDSSIWGVVAKCEDEKNSQVIFVEAVDGKAGSESTSAQCISRLLGKSSLVFAENPTFYKAYEPVLRGLQQMDCQNFPFKEEFVYAKWTNQPAEYLSNPATTVNWGCLFGETIVRSGIGELDNLIKGGYRTTLDQSQLNAVRLAINNRLVLIQGPPGTGKSFVGVKILEIVLSADTLPAGPALVVTYKNQGLDHFLLSCLKFCPEDVVRVGGRSTERSLDKFNLFSRLPKFDEFTPDCFDNFKKLEKAQTEIEKALKQLQKTGSLNLDWVVRHMPDSQLRQLISQGKWSPPGLVPEEEQGTSIADSLGDDSPDSRYLQHIISQTLKDWMPTNKTFQLVQDCFSQQKLPRALKQVATTSATDNTVSTDLDEENEDNDNILIEQFLQARPDDDEEDDDDLDEPDEKIKKGGKKNGCFWLEENFFSYKPFASSDANLTGSNNIDFDRYQWLLDENPWHLNESHRAILVMLIMQSSHENAMKELEEAKKAYDEICRDVEEISKRRQLEVLKKAKIVGMTTTGAALNQEILQALKPSIVFVEEAAEVLEPQLLAVLGPSVQHLILIGDQYQLSPSVEVYELEKSHGFAVSLFERLVEHNKMPYQVLSSQSRMREEFVPMILPIYPNLRTNAQFVSGERNKAPTCMTSPMYFWSHSYEECKERSVANKGEAKMVIALVLWMIAEGQDPTEITVLAAYNGQVTLLRDMLKDIPGIEGLQVLTIDRFQGSENKVIIISLVRSNDKGTIGHLAKRNRLCVAVSRARGAMYFCGNDIALTKKSEHWTELLEYLSRKNCVSDTMYLCCPRHPLSLPFAIPSKLVDNFNPLLCKRTCNRQLPCGHYCQSTCHYGDHPKCSEPVQFTFSVCGHETTKKCSENGETRLCQQELMHMFDSCEHKKLVKCCEKMRKELQCGEQCRSVLDCGHPCMLKCFENCKGKPCSHCIDIQKMEAAKAKRIETEQLKMKLDEIKAEIKRLEDSPDGPGNLVTDLSPTGESAADYFQVMDRTEKFIQPGHDVLLVVTKIQKIFNPKLQINFLKAQRDLFQPTSSSHQLFHGTDDAGIEGIISNGFRLPKKSATNMFGQGCYFATDSTKSAQKIYTKGSNKLLLCEVLLGRTWTVQKDHPEMDRDQIRKKGYDSLFSKRGGRERGGTQYDEYVIYNPHQAIPRYIVHYKNQHDPHALQAYNFQNNITRISYEPSLTFSGDNPGEYHFRQAESQFYRMSSRHSQKVVKVELIMNKILRGRYDSAKQELQKNNGKVQEMFVFHGTDKSAIEKVVEEGFKIGGQGVSVRNGSVYGTGVYTALDPDISVDYSKGSGMMLLSLALIGQEGIHYNKGGSDDVFVLRNADHLLPRYIVHFKNR</sequence>
<comment type="caution">
    <text evidence="5">The sequence shown here is derived from an EMBL/GenBank/DDBJ whole genome shotgun (WGS) entry which is preliminary data.</text>
</comment>